<organism evidence="1 2">
    <name type="scientific">Sneathiella chungangensis</name>
    <dbReference type="NCBI Taxonomy" id="1418234"/>
    <lineage>
        <taxon>Bacteria</taxon>
        <taxon>Pseudomonadati</taxon>
        <taxon>Pseudomonadota</taxon>
        <taxon>Alphaproteobacteria</taxon>
        <taxon>Sneathiellales</taxon>
        <taxon>Sneathiellaceae</taxon>
        <taxon>Sneathiella</taxon>
    </lineage>
</organism>
<dbReference type="Proteomes" id="UP000445696">
    <property type="component" value="Unassembled WGS sequence"/>
</dbReference>
<dbReference type="Gene3D" id="3.30.1360.120">
    <property type="entry name" value="Probable tRNA modification gtpase trme, domain 1"/>
    <property type="match status" value="1"/>
</dbReference>
<reference evidence="1 2" key="1">
    <citation type="journal article" date="2014" name="Int. J. Syst. Evol. Microbiol.">
        <title>Sneathiella chungangensis sp. nov., isolated from a marine sand, and emended description of the genus Sneathiella.</title>
        <authorList>
            <person name="Siamphan C."/>
            <person name="Kim H."/>
            <person name="Lee J.S."/>
            <person name="Kim W."/>
        </authorList>
    </citation>
    <scope>NUCLEOTIDE SEQUENCE [LARGE SCALE GENOMIC DNA]</scope>
    <source>
        <strain evidence="1 2">KCTC 32476</strain>
    </source>
</reference>
<dbReference type="InterPro" id="IPR027266">
    <property type="entry name" value="TrmE/GcvT-like"/>
</dbReference>
<evidence type="ECO:0008006" key="3">
    <source>
        <dbReference type="Google" id="ProtNLM"/>
    </source>
</evidence>
<dbReference type="SUPFAM" id="SSF103025">
    <property type="entry name" value="Folate-binding domain"/>
    <property type="match status" value="1"/>
</dbReference>
<sequence>MLDRNSALRGMRVPGRFGGNAEEPGVTIEEIKEFSLLEIALWDGESASLRSRLSELLNLQALPELGRAMTIGEGRLIRLAAGPLLYFGAAGPADILAAAVTPEEGSVVSLSHGRCCLRLGGPMAADLLKRGIRTDLREAAFPAGSAMASDIGGLGVLLIRNDAASFDLLLPRSRATVFWRWLTRRASAFGYDVL</sequence>
<proteinExistence type="predicted"/>
<dbReference type="OrthoDB" id="7562825at2"/>
<evidence type="ECO:0000313" key="2">
    <source>
        <dbReference type="Proteomes" id="UP000445696"/>
    </source>
</evidence>
<accession>A0A845MFV8</accession>
<protein>
    <recommendedName>
        <fullName evidence="3">Sarcosine oxidase subunit gamma</fullName>
    </recommendedName>
</protein>
<dbReference type="Pfam" id="PF04268">
    <property type="entry name" value="SoxG"/>
    <property type="match status" value="1"/>
</dbReference>
<name>A0A845MFV8_9PROT</name>
<dbReference type="InterPro" id="IPR007375">
    <property type="entry name" value="SoxG"/>
</dbReference>
<dbReference type="RefSeq" id="WP_161338662.1">
    <property type="nucleotide sequence ID" value="NZ_JBHSDG010000005.1"/>
</dbReference>
<keyword evidence="2" id="KW-1185">Reference proteome</keyword>
<dbReference type="Gene3D" id="3.30.70.1520">
    <property type="entry name" value="Heterotetrameric sarcosine oxidase"/>
    <property type="match status" value="1"/>
</dbReference>
<evidence type="ECO:0000313" key="1">
    <source>
        <dbReference type="EMBL" id="MZR22206.1"/>
    </source>
</evidence>
<dbReference type="EMBL" id="WTVA01000003">
    <property type="protein sequence ID" value="MZR22206.1"/>
    <property type="molecule type" value="Genomic_DNA"/>
</dbReference>
<comment type="caution">
    <text evidence="1">The sequence shown here is derived from an EMBL/GenBank/DDBJ whole genome shotgun (WGS) entry which is preliminary data.</text>
</comment>
<gene>
    <name evidence="1" type="ORF">GQF03_07685</name>
</gene>
<dbReference type="AlphaFoldDB" id="A0A845MFV8"/>